<reference evidence="1" key="2">
    <citation type="submission" date="2022-04" db="EMBL/GenBank/DDBJ databases">
        <title>Complete Genome Sequence of Flavobacterium sediminilitoris YSM-43, Isolated from a Tidal Sediment.</title>
        <authorList>
            <person name="Lee P.A."/>
        </authorList>
    </citation>
    <scope>NUCLEOTIDE SEQUENCE</scope>
    <source>
        <strain evidence="1">YSM-43</strain>
    </source>
</reference>
<evidence type="ECO:0000313" key="2">
    <source>
        <dbReference type="Proteomes" id="UP000830454"/>
    </source>
</evidence>
<accession>A0ABY4HP11</accession>
<sequence>MKEIKAKPLGILHLEQFFKKIKLIGKVILMLLLSQKAVQAQKNITKQQLIWYGYYNILNINDNWNLKSEIQERQFVKPTAQHQLVFRTNLERKLIDKWNSSVGLTFFLQSSHNPNSESKQVIPELRPDVGISNKQKVSFFTILQRYKLEARFFNVLKDDHRTNEYKFSNFRFRYQLGLDFLLFEKEKSDKVILKIKDEVMLNVGKKIVKNTFNQNRIYLGLNYVINPSISVEIGYMNWFQQQSSGVDFYNRDIVRFSLFHKLSFKNNKHE</sequence>
<gene>
    <name evidence="1" type="ORF">LXD69_03620</name>
</gene>
<reference evidence="1" key="1">
    <citation type="submission" date="2021-12" db="EMBL/GenBank/DDBJ databases">
        <authorList>
            <person name="Cha I.-T."/>
            <person name="Lee K.-E."/>
            <person name="Park S.-J."/>
        </authorList>
    </citation>
    <scope>NUCLEOTIDE SEQUENCE</scope>
    <source>
        <strain evidence="1">YSM-43</strain>
    </source>
</reference>
<organism evidence="1 2">
    <name type="scientific">Flavobacterium sediminilitoris</name>
    <dbReference type="NCBI Taxonomy" id="2024526"/>
    <lineage>
        <taxon>Bacteria</taxon>
        <taxon>Pseudomonadati</taxon>
        <taxon>Bacteroidota</taxon>
        <taxon>Flavobacteriia</taxon>
        <taxon>Flavobacteriales</taxon>
        <taxon>Flavobacteriaceae</taxon>
        <taxon>Flavobacterium</taxon>
    </lineage>
</organism>
<dbReference type="Proteomes" id="UP000830454">
    <property type="component" value="Chromosome"/>
</dbReference>
<evidence type="ECO:0000313" key="1">
    <source>
        <dbReference type="EMBL" id="UOX34603.1"/>
    </source>
</evidence>
<keyword evidence="2" id="KW-1185">Reference proteome</keyword>
<dbReference type="InterPro" id="IPR019619">
    <property type="entry name" value="DUF2490"/>
</dbReference>
<dbReference type="EMBL" id="CP090145">
    <property type="protein sequence ID" value="UOX34603.1"/>
    <property type="molecule type" value="Genomic_DNA"/>
</dbReference>
<protein>
    <submittedName>
        <fullName evidence="1">DUF2490 domain-containing protein</fullName>
    </submittedName>
</protein>
<dbReference type="Pfam" id="PF10677">
    <property type="entry name" value="DUF2490"/>
    <property type="match status" value="1"/>
</dbReference>
<name>A0ABY4HP11_9FLAO</name>
<dbReference type="RefSeq" id="WP_246917642.1">
    <property type="nucleotide sequence ID" value="NZ_CP090145.1"/>
</dbReference>
<proteinExistence type="predicted"/>